<comment type="similarity">
    <text evidence="3">Belongs to the flagella basal body rod proteins family.</text>
</comment>
<protein>
    <recommendedName>
        <fullName evidence="4">Flagellar hook-associated protein 1</fullName>
    </recommendedName>
</protein>
<dbReference type="NCBIfam" id="TIGR02492">
    <property type="entry name" value="flgK_ends"/>
    <property type="match status" value="1"/>
</dbReference>
<dbReference type="RefSeq" id="WP_138565158.1">
    <property type="nucleotide sequence ID" value="NZ_CP040602.1"/>
</dbReference>
<dbReference type="Proteomes" id="UP000304864">
    <property type="component" value="Chromosome"/>
</dbReference>
<dbReference type="PRINTS" id="PR01005">
    <property type="entry name" value="FLGHOOKAP1"/>
</dbReference>
<evidence type="ECO:0000313" key="9">
    <source>
        <dbReference type="EMBL" id="QCU90484.1"/>
    </source>
</evidence>
<dbReference type="PANTHER" id="PTHR30033:SF1">
    <property type="entry name" value="FLAGELLAR HOOK-ASSOCIATED PROTEIN 1"/>
    <property type="match status" value="1"/>
</dbReference>
<evidence type="ECO:0000256" key="5">
    <source>
        <dbReference type="ARBA" id="ARBA00022525"/>
    </source>
</evidence>
<keyword evidence="5" id="KW-0964">Secreted</keyword>
<dbReference type="KEGG" id="thig:FE785_07480"/>
<evidence type="ECO:0000256" key="3">
    <source>
        <dbReference type="ARBA" id="ARBA00009677"/>
    </source>
</evidence>
<keyword evidence="9" id="KW-0282">Flagellum</keyword>
<evidence type="ECO:0000256" key="1">
    <source>
        <dbReference type="ARBA" id="ARBA00004365"/>
    </source>
</evidence>
<dbReference type="Pfam" id="PF06429">
    <property type="entry name" value="Flg_bbr_C"/>
    <property type="match status" value="1"/>
</dbReference>
<name>A0A4P9K609_9GAMM</name>
<dbReference type="SUPFAM" id="SSF64518">
    <property type="entry name" value="Phase 1 flagellin"/>
    <property type="match status" value="1"/>
</dbReference>
<accession>A0A4P9K609</accession>
<evidence type="ECO:0000259" key="7">
    <source>
        <dbReference type="Pfam" id="PF06429"/>
    </source>
</evidence>
<feature type="domain" description="Flagellar basal-body/hook protein C-terminal" evidence="7">
    <location>
        <begin position="572"/>
        <end position="616"/>
    </location>
</feature>
<organism evidence="9 10">
    <name type="scientific">Thiomicrorhabdus sediminis</name>
    <dbReference type="NCBI Taxonomy" id="2580412"/>
    <lineage>
        <taxon>Bacteria</taxon>
        <taxon>Pseudomonadati</taxon>
        <taxon>Pseudomonadota</taxon>
        <taxon>Gammaproteobacteria</taxon>
        <taxon>Thiotrichales</taxon>
        <taxon>Piscirickettsiaceae</taxon>
        <taxon>Thiomicrorhabdus</taxon>
    </lineage>
</organism>
<dbReference type="GO" id="GO:0044780">
    <property type="term" value="P:bacterial-type flagellum assembly"/>
    <property type="evidence" value="ECO:0007669"/>
    <property type="project" value="InterPro"/>
</dbReference>
<evidence type="ECO:0000256" key="2">
    <source>
        <dbReference type="ARBA" id="ARBA00004613"/>
    </source>
</evidence>
<dbReference type="InterPro" id="IPR010930">
    <property type="entry name" value="Flg_bb/hook_C_dom"/>
</dbReference>
<gene>
    <name evidence="9" type="primary">flgK</name>
    <name evidence="9" type="ORF">FE785_07480</name>
</gene>
<dbReference type="AlphaFoldDB" id="A0A4P9K609"/>
<keyword evidence="9" id="KW-0969">Cilium</keyword>
<evidence type="ECO:0000313" key="10">
    <source>
        <dbReference type="Proteomes" id="UP000304864"/>
    </source>
</evidence>
<sequence length="619" mass="67304">MADMLTIATLSTNAYKKALEVTSHNVANVGTEGYSRQRVEFASGAPTLVAAGSYQGSGVMVESVQRSYAQYIQEQLYHTNNGVEKYEAQLGLASEVEGIIASNDEGVQQFLQRFFDSLQNLADNPTSATSRQMVVDEAGNLDSHIGNLTNILSDIQQQTNEQIEDITTEINSRLDHIRELNQQVEYSYNNTSNPPNDLLDQRDQAVLEISQYIDVKAYYNEEGRLSLYAGNGRLPLINGNYVNHLESGQSEFASENRTEVYMSIGDQRIQASDFINGGQLGGVLEFRSDMLDKAQKDLGIMLNSMTAAINWQHYQGYDADGNHGQSVFEPMIANSIASINNDPSSSNGITVTFRPTGLSTDAAAPPYSYTDANLPPYTAANEPATYGDKKADLDIALATIGEMEPREYEMKYNSTTSSFDIYERGKTTLLGSLPNAPAGSVTIDGLNFEADGGAYTAGDTFIIKPHQQILTQFKSVIENPDGLATRGQSPVDTGVAGLDDEVPDAAAEGDNVNVANMASLQSKKIMFSNSNGVPSESLMGGYSQMATNVGTFVRSTDIQLQAQTNVHAQVMQQRESISGVSLDEEASNLVRYQQAYEASAQIIATYQQIFQTLIGLTRG</sequence>
<dbReference type="OrthoDB" id="9802553at2"/>
<dbReference type="EMBL" id="CP040602">
    <property type="protein sequence ID" value="QCU90484.1"/>
    <property type="molecule type" value="Genomic_DNA"/>
</dbReference>
<dbReference type="InterPro" id="IPR002371">
    <property type="entry name" value="FlgK"/>
</dbReference>
<keyword evidence="10" id="KW-1185">Reference proteome</keyword>
<feature type="domain" description="Flagellar hook-associated protein FlgK helical" evidence="8">
    <location>
        <begin position="94"/>
        <end position="328"/>
    </location>
</feature>
<comment type="subcellular location">
    <subcellularLocation>
        <location evidence="1">Bacterial flagellum</location>
    </subcellularLocation>
    <subcellularLocation>
        <location evidence="2">Secreted</location>
    </subcellularLocation>
</comment>
<keyword evidence="9" id="KW-0966">Cell projection</keyword>
<dbReference type="PANTHER" id="PTHR30033">
    <property type="entry name" value="FLAGELLAR HOOK-ASSOCIATED PROTEIN 1"/>
    <property type="match status" value="1"/>
</dbReference>
<dbReference type="GO" id="GO:0005576">
    <property type="term" value="C:extracellular region"/>
    <property type="evidence" value="ECO:0007669"/>
    <property type="project" value="UniProtKB-SubCell"/>
</dbReference>
<proteinExistence type="inferred from homology"/>
<evidence type="ECO:0000256" key="6">
    <source>
        <dbReference type="ARBA" id="ARBA00023143"/>
    </source>
</evidence>
<dbReference type="GO" id="GO:0009424">
    <property type="term" value="C:bacterial-type flagellum hook"/>
    <property type="evidence" value="ECO:0007669"/>
    <property type="project" value="InterPro"/>
</dbReference>
<reference evidence="9 10" key="1">
    <citation type="submission" date="2019-05" db="EMBL/GenBank/DDBJ databases">
        <title>Thiomicrorhabdus sediminis sp. nov, a novel sulfur-oxidizing bacterium isolated from coastal sediment.</title>
        <authorList>
            <person name="Liu X."/>
        </authorList>
    </citation>
    <scope>NUCLEOTIDE SEQUENCE [LARGE SCALE GENOMIC DNA]</scope>
    <source>
        <strain evidence="9 10">G1</strain>
    </source>
</reference>
<dbReference type="GO" id="GO:0005198">
    <property type="term" value="F:structural molecule activity"/>
    <property type="evidence" value="ECO:0007669"/>
    <property type="project" value="InterPro"/>
</dbReference>
<dbReference type="Pfam" id="PF22638">
    <property type="entry name" value="FlgK_D1"/>
    <property type="match status" value="1"/>
</dbReference>
<dbReference type="InterPro" id="IPR053927">
    <property type="entry name" value="FlgK_helical"/>
</dbReference>
<keyword evidence="6" id="KW-0975">Bacterial flagellum</keyword>
<evidence type="ECO:0000256" key="4">
    <source>
        <dbReference type="ARBA" id="ARBA00016244"/>
    </source>
</evidence>
<evidence type="ECO:0000259" key="8">
    <source>
        <dbReference type="Pfam" id="PF22638"/>
    </source>
</evidence>